<dbReference type="SUPFAM" id="SSF52047">
    <property type="entry name" value="RNI-like"/>
    <property type="match status" value="1"/>
</dbReference>
<gene>
    <name evidence="1" type="ORF">BD410DRAFT_805162</name>
</gene>
<dbReference type="AlphaFoldDB" id="A0A4Y7PXJ6"/>
<dbReference type="OrthoDB" id="3171058at2759"/>
<protein>
    <recommendedName>
        <fullName evidence="3">F-box domain-containing protein</fullName>
    </recommendedName>
</protein>
<reference evidence="1 2" key="1">
    <citation type="submission" date="2018-06" db="EMBL/GenBank/DDBJ databases">
        <title>A transcriptomic atlas of mushroom development highlights an independent origin of complex multicellularity.</title>
        <authorList>
            <consortium name="DOE Joint Genome Institute"/>
            <person name="Krizsan K."/>
            <person name="Almasi E."/>
            <person name="Merenyi Z."/>
            <person name="Sahu N."/>
            <person name="Viragh M."/>
            <person name="Koszo T."/>
            <person name="Mondo S."/>
            <person name="Kiss B."/>
            <person name="Balint B."/>
            <person name="Kues U."/>
            <person name="Barry K."/>
            <person name="Hegedus J.C."/>
            <person name="Henrissat B."/>
            <person name="Johnson J."/>
            <person name="Lipzen A."/>
            <person name="Ohm R."/>
            <person name="Nagy I."/>
            <person name="Pangilinan J."/>
            <person name="Yan J."/>
            <person name="Xiong Y."/>
            <person name="Grigoriev I.V."/>
            <person name="Hibbett D.S."/>
            <person name="Nagy L.G."/>
        </authorList>
    </citation>
    <scope>NUCLEOTIDE SEQUENCE [LARGE SCALE GENOMIC DNA]</scope>
    <source>
        <strain evidence="1 2">SZMC22713</strain>
    </source>
</reference>
<dbReference type="Proteomes" id="UP000294933">
    <property type="component" value="Unassembled WGS sequence"/>
</dbReference>
<evidence type="ECO:0000313" key="2">
    <source>
        <dbReference type="Proteomes" id="UP000294933"/>
    </source>
</evidence>
<dbReference type="Gene3D" id="3.80.10.10">
    <property type="entry name" value="Ribonuclease Inhibitor"/>
    <property type="match status" value="1"/>
</dbReference>
<keyword evidence="2" id="KW-1185">Reference proteome</keyword>
<accession>A0A4Y7PXJ6</accession>
<organism evidence="1 2">
    <name type="scientific">Rickenella mellea</name>
    <dbReference type="NCBI Taxonomy" id="50990"/>
    <lineage>
        <taxon>Eukaryota</taxon>
        <taxon>Fungi</taxon>
        <taxon>Dikarya</taxon>
        <taxon>Basidiomycota</taxon>
        <taxon>Agaricomycotina</taxon>
        <taxon>Agaricomycetes</taxon>
        <taxon>Hymenochaetales</taxon>
        <taxon>Rickenellaceae</taxon>
        <taxon>Rickenella</taxon>
    </lineage>
</organism>
<sequence>MAGFVDQQTLSMKMTSDLRLRSDALVHSSFSSTLPIEIWRLVIASAVETLEPMDNYHDASEPLAERFHLARRVTSESPEYALMLVCKTFQYIATKFFYEKISIHSITQLIYFSKCLEEPNIAHNVSKWTRRLDIKYACRERDYDNHKKRSKQLVPILKWCPNLTHLILDVLDFLSEDGAEEGEAIVDACGKSCKRLELLHWDVKLKAHKPFAVPLRAFVTAFRNIKVLRLVGVAWSHPNDPEAVNLPLGGLPFLHTIEAGKVRFFEQFKKVSLPSLSTLHVRNEYFVDWLLVNNLLAFLSPCGGNIKTLTIVGTVVAPYAGNFAGALQKCMNLEELVMDVIDLYRLRPFDSPLHPQVTELTLTNFSPNSFTPTNNFRETLIPVISARFPALEVLRWLGNVDRNVSRSDSRGGSVSMCEAADASHAHTSEIRIENRDGEKLEPDWLWGR</sequence>
<evidence type="ECO:0008006" key="3">
    <source>
        <dbReference type="Google" id="ProtNLM"/>
    </source>
</evidence>
<evidence type="ECO:0000313" key="1">
    <source>
        <dbReference type="EMBL" id="TDL20124.1"/>
    </source>
</evidence>
<proteinExistence type="predicted"/>
<dbReference type="InterPro" id="IPR032675">
    <property type="entry name" value="LRR_dom_sf"/>
</dbReference>
<dbReference type="VEuPathDB" id="FungiDB:BD410DRAFT_805162"/>
<dbReference type="EMBL" id="ML170190">
    <property type="protein sequence ID" value="TDL20124.1"/>
    <property type="molecule type" value="Genomic_DNA"/>
</dbReference>
<name>A0A4Y7PXJ6_9AGAM</name>